<organism evidence="2 3">
    <name type="scientific">Xylophilus rhododendri</name>
    <dbReference type="NCBI Taxonomy" id="2697032"/>
    <lineage>
        <taxon>Bacteria</taxon>
        <taxon>Pseudomonadati</taxon>
        <taxon>Pseudomonadota</taxon>
        <taxon>Betaproteobacteria</taxon>
        <taxon>Burkholderiales</taxon>
        <taxon>Xylophilus</taxon>
    </lineage>
</organism>
<accession>A0A857J605</accession>
<dbReference type="EMBL" id="CP047650">
    <property type="protein sequence ID" value="QHI99147.1"/>
    <property type="molecule type" value="Genomic_DNA"/>
</dbReference>
<evidence type="ECO:0000313" key="2">
    <source>
        <dbReference type="EMBL" id="QHI99147.1"/>
    </source>
</evidence>
<dbReference type="RefSeq" id="WP_160552928.1">
    <property type="nucleotide sequence ID" value="NZ_CP047650.1"/>
</dbReference>
<dbReference type="Proteomes" id="UP000464787">
    <property type="component" value="Chromosome"/>
</dbReference>
<reference evidence="2 3" key="1">
    <citation type="submission" date="2020-01" db="EMBL/GenBank/DDBJ databases">
        <title>Genome sequencing of strain KACC 21265.</title>
        <authorList>
            <person name="Heo J."/>
            <person name="Kim S.-J."/>
            <person name="Kim J.-S."/>
            <person name="Hong S.-B."/>
            <person name="Kwon S.-W."/>
        </authorList>
    </citation>
    <scope>NUCLEOTIDE SEQUENCE [LARGE SCALE GENOMIC DNA]</scope>
    <source>
        <strain evidence="2 3">KACC 21265</strain>
    </source>
</reference>
<keyword evidence="3" id="KW-1185">Reference proteome</keyword>
<evidence type="ECO:0000313" key="3">
    <source>
        <dbReference type="Proteomes" id="UP000464787"/>
    </source>
</evidence>
<protein>
    <submittedName>
        <fullName evidence="2">Uncharacterized protein</fullName>
    </submittedName>
</protein>
<sequence>MIKKEMLIKCICWAWRLIVVMPVLLVVMAFVWYLLAAYDRQGLNRKVAHARATNLMINLCKDNCEKLGIQPVDLKERASPSGMLTDYELALKAEDLQKKYMFSWLSKNGVELNIMVWDNGLYVDSQYSWDVSAQH</sequence>
<keyword evidence="1" id="KW-0812">Transmembrane</keyword>
<proteinExistence type="predicted"/>
<dbReference type="KEGG" id="xyk:GT347_14885"/>
<feature type="transmembrane region" description="Helical" evidence="1">
    <location>
        <begin position="12"/>
        <end position="35"/>
    </location>
</feature>
<gene>
    <name evidence="2" type="ORF">GT347_14885</name>
</gene>
<evidence type="ECO:0000256" key="1">
    <source>
        <dbReference type="SAM" id="Phobius"/>
    </source>
</evidence>
<keyword evidence="1" id="KW-1133">Transmembrane helix</keyword>
<keyword evidence="1" id="KW-0472">Membrane</keyword>
<dbReference type="AlphaFoldDB" id="A0A857J605"/>
<name>A0A857J605_9BURK</name>